<dbReference type="EMBL" id="JIBK01000009">
    <property type="protein sequence ID" value="POM83107.1"/>
    <property type="molecule type" value="Genomic_DNA"/>
</dbReference>
<proteinExistence type="predicted"/>
<dbReference type="VEuPathDB" id="CryptoDB:CmeUKMEL1_05740"/>
<dbReference type="OrthoDB" id="10465452at2759"/>
<dbReference type="AlphaFoldDB" id="A0A2P4YZ83"/>
<gene>
    <name evidence="1" type="ORF">CmeUKMEL1_05740</name>
</gene>
<accession>A0A2P4YZ83</accession>
<organism evidence="1 2">
    <name type="scientific">Cryptosporidium meleagridis</name>
    <dbReference type="NCBI Taxonomy" id="93969"/>
    <lineage>
        <taxon>Eukaryota</taxon>
        <taxon>Sar</taxon>
        <taxon>Alveolata</taxon>
        <taxon>Apicomplexa</taxon>
        <taxon>Conoidasida</taxon>
        <taxon>Coccidia</taxon>
        <taxon>Eucoccidiorida</taxon>
        <taxon>Eimeriorina</taxon>
        <taxon>Cryptosporidiidae</taxon>
        <taxon>Cryptosporidium</taxon>
    </lineage>
</organism>
<sequence>MGLKVNHVYTVPITKNLRYYVYGNTSEIRIIDSSNDITYQFDFDELLVGGLKIVAINIFRHKTITAKDLIMQLLMGSLAELSQL</sequence>
<keyword evidence="2" id="KW-1185">Reference proteome</keyword>
<evidence type="ECO:0000313" key="1">
    <source>
        <dbReference type="EMBL" id="POM83107.1"/>
    </source>
</evidence>
<dbReference type="Proteomes" id="UP000236928">
    <property type="component" value="Unassembled WGS sequence"/>
</dbReference>
<evidence type="ECO:0000313" key="2">
    <source>
        <dbReference type="Proteomes" id="UP000236928"/>
    </source>
</evidence>
<reference evidence="1 2" key="1">
    <citation type="submission" date="2014-04" db="EMBL/GenBank/DDBJ databases">
        <title>Comparative Genomics of Cryptosporidium Species.</title>
        <authorList>
            <person name="Silva J.C."/>
            <person name="Su Q."/>
            <person name="Chalmers R."/>
            <person name="Chibucos M.C."/>
            <person name="Elwin K."/>
            <person name="Godinez A."/>
            <person name="Guo F."/>
            <person name="Huynh K."/>
            <person name="Orvis J."/>
            <person name="Ott S."/>
            <person name="Sadzewicz L."/>
            <person name="Sengamalay N."/>
            <person name="Shetty A."/>
            <person name="Sun M."/>
            <person name="Tallon L."/>
            <person name="Xiao L."/>
            <person name="Zhang H."/>
            <person name="Fraser C.M."/>
            <person name="Zhu G."/>
            <person name="Kissinger J."/>
            <person name="Widmer G."/>
        </authorList>
    </citation>
    <scope>NUCLEOTIDE SEQUENCE [LARGE SCALE GENOMIC DNA]</scope>
    <source>
        <strain evidence="1 2">UKMEL1</strain>
    </source>
</reference>
<protein>
    <submittedName>
        <fullName evidence="1">Uncharacterized protein</fullName>
    </submittedName>
</protein>
<name>A0A2P4YZ83_9CRYT</name>
<comment type="caution">
    <text evidence="1">The sequence shown here is derived from an EMBL/GenBank/DDBJ whole genome shotgun (WGS) entry which is preliminary data.</text>
</comment>